<dbReference type="Proteomes" id="UP001164761">
    <property type="component" value="Chromosome"/>
</dbReference>
<gene>
    <name evidence="4" type="ORF">NZD89_08450</name>
</gene>
<feature type="compositionally biased region" description="Basic and acidic residues" evidence="1">
    <location>
        <begin position="197"/>
        <end position="207"/>
    </location>
</feature>
<feature type="region of interest" description="Disordered" evidence="1">
    <location>
        <begin position="194"/>
        <end position="217"/>
    </location>
</feature>
<dbReference type="Pfam" id="PF05598">
    <property type="entry name" value="DUF772"/>
    <property type="match status" value="1"/>
</dbReference>
<evidence type="ECO:0000313" key="5">
    <source>
        <dbReference type="Proteomes" id="UP001164761"/>
    </source>
</evidence>
<accession>A0ABY6ZNZ0</accession>
<protein>
    <submittedName>
        <fullName evidence="4">IS1182 family transposase</fullName>
    </submittedName>
</protein>
<dbReference type="InterPro" id="IPR047629">
    <property type="entry name" value="IS1182_transpos"/>
</dbReference>
<feature type="compositionally biased region" description="Basic and acidic residues" evidence="1">
    <location>
        <begin position="236"/>
        <end position="260"/>
    </location>
</feature>
<organism evidence="4 5">
    <name type="scientific">Alicyclobacillus fastidiosus</name>
    <dbReference type="NCBI Taxonomy" id="392011"/>
    <lineage>
        <taxon>Bacteria</taxon>
        <taxon>Bacillati</taxon>
        <taxon>Bacillota</taxon>
        <taxon>Bacilli</taxon>
        <taxon>Bacillales</taxon>
        <taxon>Alicyclobacillaceae</taxon>
        <taxon>Alicyclobacillus</taxon>
    </lineage>
</organism>
<feature type="compositionally biased region" description="Basic and acidic residues" evidence="1">
    <location>
        <begin position="276"/>
        <end position="298"/>
    </location>
</feature>
<dbReference type="PANTHER" id="PTHR33408:SF2">
    <property type="entry name" value="TRANSPOSASE DDE DOMAIN-CONTAINING PROTEIN"/>
    <property type="match status" value="1"/>
</dbReference>
<evidence type="ECO:0000259" key="2">
    <source>
        <dbReference type="Pfam" id="PF01609"/>
    </source>
</evidence>
<reference evidence="4" key="1">
    <citation type="submission" date="2022-08" db="EMBL/GenBank/DDBJ databases">
        <title>Alicyclobacillus fastidiosus DSM 17978, complete genome.</title>
        <authorList>
            <person name="Wang Q."/>
            <person name="Cai R."/>
            <person name="Wang Z."/>
        </authorList>
    </citation>
    <scope>NUCLEOTIDE SEQUENCE</scope>
    <source>
        <strain evidence="4">DSM 17978</strain>
    </source>
</reference>
<proteinExistence type="predicted"/>
<dbReference type="Pfam" id="PF01609">
    <property type="entry name" value="DDE_Tnp_1"/>
    <property type="match status" value="1"/>
</dbReference>
<dbReference type="InterPro" id="IPR002559">
    <property type="entry name" value="Transposase_11"/>
</dbReference>
<evidence type="ECO:0000313" key="4">
    <source>
        <dbReference type="EMBL" id="WAH44551.1"/>
    </source>
</evidence>
<dbReference type="NCBIfam" id="NF033551">
    <property type="entry name" value="transpos_IS1182"/>
    <property type="match status" value="1"/>
</dbReference>
<name>A0ABY6ZNZ0_9BACL</name>
<dbReference type="PANTHER" id="PTHR33408">
    <property type="entry name" value="TRANSPOSASE"/>
    <property type="match status" value="1"/>
</dbReference>
<feature type="domain" description="Transposase InsH N-terminal" evidence="3">
    <location>
        <begin position="37"/>
        <end position="129"/>
    </location>
</feature>
<feature type="region of interest" description="Disordered" evidence="1">
    <location>
        <begin position="236"/>
        <end position="298"/>
    </location>
</feature>
<evidence type="ECO:0000256" key="1">
    <source>
        <dbReference type="SAM" id="MobiDB-lite"/>
    </source>
</evidence>
<dbReference type="InterPro" id="IPR008490">
    <property type="entry name" value="Transposase_InsH_N"/>
</dbReference>
<evidence type="ECO:0000259" key="3">
    <source>
        <dbReference type="Pfam" id="PF05598"/>
    </source>
</evidence>
<keyword evidence="5" id="KW-1185">Reference proteome</keyword>
<feature type="domain" description="Transposase IS4-like" evidence="2">
    <location>
        <begin position="298"/>
        <end position="466"/>
    </location>
</feature>
<sequence>MYCNTESLWYSQWRLRILGKKFRDYDPNQLILLPPGLNEWLPDGHLANFVSDVVDHIDISIITKQYEQELRGFPPYHPAMLLKILVYAYCTGMYSSRKIAKACQDVVAFRVLSANQFPDFRTISDFRKRHLVTFKELFLEVLKIAQHAGMVKLGHVSLDGSKIRANASKHKAMSYERMKQQEQRLRQEIAELTQQAERTDHSEDKKYGNTMGDELPEELARRETRLAKIQEAMSSLEKEAKERVEQQQQKDEQQDKKDDDNGPTNQTGARKRGRPRKESHLAGVPEDKAQRNFTDPESRIMKSKDGFIQAYNVQAVVDEEYQIIVATDVIDHTNDHGVLRTMVEMTAENTKATMHKISCDAGYFAEDDVTWLQEKEIDPYIATGRQKHNEVPESPRGRIPKHYTIKQRMTRKLKTKKGRAVYARRKAIVEPVYGQIKGCRRFDQFSLRSLEKVRGEWSLVTMCHNLLKIFKYGHINWATC</sequence>
<dbReference type="EMBL" id="CP104067">
    <property type="protein sequence ID" value="WAH44551.1"/>
    <property type="molecule type" value="Genomic_DNA"/>
</dbReference>